<keyword evidence="3" id="KW-1185">Reference proteome</keyword>
<protein>
    <recommendedName>
        <fullName evidence="4">DNRLRE domain-containing protein</fullName>
    </recommendedName>
</protein>
<evidence type="ECO:0000256" key="1">
    <source>
        <dbReference type="SAM" id="MobiDB-lite"/>
    </source>
</evidence>
<dbReference type="AlphaFoldDB" id="A0A9X2H263"/>
<feature type="region of interest" description="Disordered" evidence="1">
    <location>
        <begin position="497"/>
        <end position="516"/>
    </location>
</feature>
<gene>
    <name evidence="2" type="ORF">HD597_011623</name>
</gene>
<dbReference type="Proteomes" id="UP001139648">
    <property type="component" value="Unassembled WGS sequence"/>
</dbReference>
<evidence type="ECO:0008006" key="4">
    <source>
        <dbReference type="Google" id="ProtNLM"/>
    </source>
</evidence>
<evidence type="ECO:0000313" key="3">
    <source>
        <dbReference type="Proteomes" id="UP001139648"/>
    </source>
</evidence>
<evidence type="ECO:0000313" key="2">
    <source>
        <dbReference type="EMBL" id="MCP2364603.1"/>
    </source>
</evidence>
<organism evidence="2 3">
    <name type="scientific">Nonomuraea thailandensis</name>
    <dbReference type="NCBI Taxonomy" id="1188745"/>
    <lineage>
        <taxon>Bacteria</taxon>
        <taxon>Bacillati</taxon>
        <taxon>Actinomycetota</taxon>
        <taxon>Actinomycetes</taxon>
        <taxon>Streptosporangiales</taxon>
        <taxon>Streptosporangiaceae</taxon>
        <taxon>Nonomuraea</taxon>
    </lineage>
</organism>
<feature type="compositionally biased region" description="Low complexity" evidence="1">
    <location>
        <begin position="11"/>
        <end position="26"/>
    </location>
</feature>
<reference evidence="2" key="1">
    <citation type="submission" date="2022-06" db="EMBL/GenBank/DDBJ databases">
        <title>Sequencing the genomes of 1000 actinobacteria strains.</title>
        <authorList>
            <person name="Klenk H.-P."/>
        </authorList>
    </citation>
    <scope>NUCLEOTIDE SEQUENCE</scope>
    <source>
        <strain evidence="2">DSM 46694</strain>
    </source>
</reference>
<feature type="region of interest" description="Disordered" evidence="1">
    <location>
        <begin position="7"/>
        <end position="26"/>
    </location>
</feature>
<comment type="caution">
    <text evidence="2">The sequence shown here is derived from an EMBL/GenBank/DDBJ whole genome shotgun (WGS) entry which is preliminary data.</text>
</comment>
<dbReference type="EMBL" id="JAMZEB010000002">
    <property type="protein sequence ID" value="MCP2364603.1"/>
    <property type="molecule type" value="Genomic_DNA"/>
</dbReference>
<accession>A0A9X2H263</accession>
<dbReference type="RefSeq" id="WP_253757261.1">
    <property type="nucleotide sequence ID" value="NZ_BAABKA010000012.1"/>
</dbReference>
<proteinExistence type="predicted"/>
<feature type="region of interest" description="Disordered" evidence="1">
    <location>
        <begin position="377"/>
        <end position="398"/>
    </location>
</feature>
<name>A0A9X2H263_9ACTN</name>
<sequence>MLALAAGTLQPGAAPATAEAAPVPGTTTLTNDAWTFTSRQQPTISNWNGGWSLPVGLDESTGEVNRSFVRLDLDRFTGTGADITRASLRLNRAEACRGRESGFEFWLTSKINARTTWDSEPAWTESLGSYPGSWSCPPPGYDGHDSFHFDVTAPLREALARGDRRVSFGMRSGDEGDPFGRFRLSTNVHVEVSYTTPPPAQPPAIPSSLALSRLVPAAWTQISRDHPDIPNWSGGIHPTIGRDPDSGDRTRVHLRYVVPDLGDGRLLHALVQLRPQSSCQDYERGFALWETGQLTAETTWNNKARWIRKLGETPALPHCSTPGPITIDVTDALLEALAAGRQEITFGLRSRDERDTHGHYVFEPSPELTLYYNRPPGAPTDLKTGSRRKQPTPCVSGDERPYLPDLSAIVWATVPDSAGGPVSARWQWETLAGERLDERVTGANYGPATFAHDFGDARVTDGGVYRWRVRGEDPWAGGEWSQWCEYGVDVTRPATTPTVSSATYPPSPQPGGGPGVAGDFTFSSPGDPDVTGYRYSLDWSTWIDVPALPDGTATVTIRPTSAGDKVLVVHSADRAGNFSLNPRVYLFTVKA</sequence>